<keyword evidence="1" id="KW-0285">Flavoprotein</keyword>
<evidence type="ECO:0000313" key="5">
    <source>
        <dbReference type="Proteomes" id="UP000830671"/>
    </source>
</evidence>
<name>A0A9Q8T686_9PEZI</name>
<proteinExistence type="predicted"/>
<sequence length="598" mass="66158">MIPPPPDPYFDNQSLPSIWGNSTVTGYGQTASISSQSFTLESLTMEGPFDAVVVGAGWFGLAAAKAYSQLHPTANLAVLEAAESCGGTWSKNRLYPGLKSNNMIGTYEYPDFPMSESVYGVKPNNHVPGAVLHRYLTDFAKHFGFFDRIQFNTAVNLVERNGEKGWRLSVASPAGERVIQTEKLILATGLTSTPNLPTYSGAESFSGPLFHAKDFCKRASELKGVKNAVVVGGAKSAFDVAYALIAPPFVTPFKKRMDQLLNIRWMSWFSPCPWGGEDGYSGVRQFLHGTTFGRFIVDSFWKVLSGDVLSANAYDSHPELQKLKPWHSAFWIGSGLSILNYDSSLFDLVKEGKIRVHIDNIDRLEGNKVFLSSGEQLETEAIVCSTGWKKESTIKFAGLNEEKLGLKYSATEKRALDQEADAKVLELFPRLGDQPKLRFTPKEANPLRYYRFMVPSTMVGSRDLAFAGMISTVSTSVCATIQGHWIAAFLGGQLDRLPTSDQEITDEIMLHTQWGKWRYPCGYGADLPDFVFEGLPYVNMLMKDLGVETHRKSSRLQELTSPYLPADFRGLVDKWKQGHGASEIEIATHKVVTSGTDE</sequence>
<gene>
    <name evidence="4" type="ORF">CLUP02_15514</name>
</gene>
<evidence type="ECO:0000313" key="4">
    <source>
        <dbReference type="EMBL" id="UQC89983.1"/>
    </source>
</evidence>
<dbReference type="Gene3D" id="3.50.50.60">
    <property type="entry name" value="FAD/NAD(P)-binding domain"/>
    <property type="match status" value="1"/>
</dbReference>
<accession>A0A9Q8T686</accession>
<evidence type="ECO:0000256" key="2">
    <source>
        <dbReference type="ARBA" id="ARBA00022827"/>
    </source>
</evidence>
<dbReference type="InterPro" id="IPR036188">
    <property type="entry name" value="FAD/NAD-bd_sf"/>
</dbReference>
<dbReference type="Pfam" id="PF13738">
    <property type="entry name" value="Pyr_redox_3"/>
    <property type="match status" value="1"/>
</dbReference>
<dbReference type="GO" id="GO:0016491">
    <property type="term" value="F:oxidoreductase activity"/>
    <property type="evidence" value="ECO:0007669"/>
    <property type="project" value="UniProtKB-KW"/>
</dbReference>
<dbReference type="KEGG" id="clup:CLUP02_15514"/>
<dbReference type="GeneID" id="73349448"/>
<dbReference type="PANTHER" id="PTHR23023">
    <property type="entry name" value="DIMETHYLANILINE MONOOXYGENASE"/>
    <property type="match status" value="1"/>
</dbReference>
<dbReference type="RefSeq" id="XP_049151584.1">
    <property type="nucleotide sequence ID" value="XM_049294438.1"/>
</dbReference>
<protein>
    <recommendedName>
        <fullName evidence="6">L-ornithine N(5)-oxygenase</fullName>
    </recommendedName>
</protein>
<reference evidence="4" key="1">
    <citation type="journal article" date="2021" name="Mol. Plant Microbe Interact.">
        <title>Complete Genome Sequence of the Plant-Pathogenic Fungus Colletotrichum lupini.</title>
        <authorList>
            <person name="Baroncelli R."/>
            <person name="Pensec F."/>
            <person name="Da Lio D."/>
            <person name="Boufleur T."/>
            <person name="Vicente I."/>
            <person name="Sarrocco S."/>
            <person name="Picot A."/>
            <person name="Baraldi E."/>
            <person name="Sukno S."/>
            <person name="Thon M."/>
            <person name="Le Floch G."/>
        </authorList>
    </citation>
    <scope>NUCLEOTIDE SEQUENCE</scope>
    <source>
        <strain evidence="4">IMI 504893</strain>
    </source>
</reference>
<organism evidence="4 5">
    <name type="scientific">Colletotrichum lupini</name>
    <dbReference type="NCBI Taxonomy" id="145971"/>
    <lineage>
        <taxon>Eukaryota</taxon>
        <taxon>Fungi</taxon>
        <taxon>Dikarya</taxon>
        <taxon>Ascomycota</taxon>
        <taxon>Pezizomycotina</taxon>
        <taxon>Sordariomycetes</taxon>
        <taxon>Hypocreomycetidae</taxon>
        <taxon>Glomerellales</taxon>
        <taxon>Glomerellaceae</taxon>
        <taxon>Colletotrichum</taxon>
        <taxon>Colletotrichum acutatum species complex</taxon>
    </lineage>
</organism>
<keyword evidence="3" id="KW-0560">Oxidoreductase</keyword>
<dbReference type="InterPro" id="IPR050346">
    <property type="entry name" value="FMO-like"/>
</dbReference>
<keyword evidence="5" id="KW-1185">Reference proteome</keyword>
<dbReference type="EMBL" id="CP019480">
    <property type="protein sequence ID" value="UQC89983.1"/>
    <property type="molecule type" value="Genomic_DNA"/>
</dbReference>
<evidence type="ECO:0000256" key="1">
    <source>
        <dbReference type="ARBA" id="ARBA00022630"/>
    </source>
</evidence>
<dbReference type="AlphaFoldDB" id="A0A9Q8T686"/>
<dbReference type="Proteomes" id="UP000830671">
    <property type="component" value="Chromosome 8"/>
</dbReference>
<dbReference type="SUPFAM" id="SSF51905">
    <property type="entry name" value="FAD/NAD(P)-binding domain"/>
    <property type="match status" value="1"/>
</dbReference>
<keyword evidence="2" id="KW-0274">FAD</keyword>
<evidence type="ECO:0008006" key="6">
    <source>
        <dbReference type="Google" id="ProtNLM"/>
    </source>
</evidence>
<evidence type="ECO:0000256" key="3">
    <source>
        <dbReference type="ARBA" id="ARBA00023002"/>
    </source>
</evidence>